<dbReference type="PANTHER" id="PTHR36694:SF11">
    <property type="entry name" value="LP21121P-RELATED"/>
    <property type="match status" value="1"/>
</dbReference>
<dbReference type="Proteomes" id="UP001652620">
    <property type="component" value="Chromosome 5"/>
</dbReference>
<keyword evidence="1" id="KW-1133">Transmembrane helix</keyword>
<name>A0ABM3JVW1_BACDO</name>
<dbReference type="Pfam" id="PF15860">
    <property type="entry name" value="DUF4728"/>
    <property type="match status" value="1"/>
</dbReference>
<evidence type="ECO:0000313" key="2">
    <source>
        <dbReference type="Proteomes" id="UP001652620"/>
    </source>
</evidence>
<reference evidence="3" key="1">
    <citation type="submission" date="2025-08" db="UniProtKB">
        <authorList>
            <consortium name="RefSeq"/>
        </authorList>
    </citation>
    <scope>IDENTIFICATION</scope>
    <source>
        <tissue evidence="3">Adult</tissue>
    </source>
</reference>
<keyword evidence="1" id="KW-0472">Membrane</keyword>
<feature type="transmembrane region" description="Helical" evidence="1">
    <location>
        <begin position="77"/>
        <end position="103"/>
    </location>
</feature>
<feature type="transmembrane region" description="Helical" evidence="1">
    <location>
        <begin position="110"/>
        <end position="131"/>
    </location>
</feature>
<accession>A0ABM3JVW1</accession>
<organism evidence="2 3">
    <name type="scientific">Bactrocera dorsalis</name>
    <name type="common">Oriental fruit fly</name>
    <name type="synonym">Dacus dorsalis</name>
    <dbReference type="NCBI Taxonomy" id="27457"/>
    <lineage>
        <taxon>Eukaryota</taxon>
        <taxon>Metazoa</taxon>
        <taxon>Ecdysozoa</taxon>
        <taxon>Arthropoda</taxon>
        <taxon>Hexapoda</taxon>
        <taxon>Insecta</taxon>
        <taxon>Pterygota</taxon>
        <taxon>Neoptera</taxon>
        <taxon>Endopterygota</taxon>
        <taxon>Diptera</taxon>
        <taxon>Brachycera</taxon>
        <taxon>Muscomorpha</taxon>
        <taxon>Tephritoidea</taxon>
        <taxon>Tephritidae</taxon>
        <taxon>Bactrocera</taxon>
        <taxon>Bactrocera</taxon>
    </lineage>
</organism>
<feature type="transmembrane region" description="Helical" evidence="1">
    <location>
        <begin position="31"/>
        <end position="50"/>
    </location>
</feature>
<feature type="transmembrane region" description="Helical" evidence="1">
    <location>
        <begin position="143"/>
        <end position="166"/>
    </location>
</feature>
<sequence length="262" mass="29335">MVTNTRNHTKMAILQSCCCWKTVRAGSMASAAYTLVYFGFSTVVMLITVYDEQEFLAGSREQPLGESILAKGEITQAIVVFNILFLICSFFIVISSLLMFVGLKQNRRQLLLPWIVFMLCDVVIEIVHLVYLSFTQIVNFDPVVGFIFTIDFFIMCLNSYCLLCVISQYQNYLQGLGCGNQQIRTEVLIQSADGEAGTSQRATKIQKSIASPYVTTNPHTHISTIHEEMDQNHKIPTDSAEVPSELVEDNCLHITVSIPSPL</sequence>
<dbReference type="RefSeq" id="XP_049313317.1">
    <property type="nucleotide sequence ID" value="XM_049457360.1"/>
</dbReference>
<evidence type="ECO:0000256" key="1">
    <source>
        <dbReference type="SAM" id="Phobius"/>
    </source>
</evidence>
<dbReference type="PANTHER" id="PTHR36694">
    <property type="entry name" value="PASIFLORA 1, ISOFORM A-RELATED"/>
    <property type="match status" value="1"/>
</dbReference>
<evidence type="ECO:0000313" key="3">
    <source>
        <dbReference type="RefSeq" id="XP_049313317.1"/>
    </source>
</evidence>
<keyword evidence="2" id="KW-1185">Reference proteome</keyword>
<gene>
    <name evidence="3" type="primary">LOC125778640</name>
</gene>
<dbReference type="InterPro" id="IPR031720">
    <property type="entry name" value="DUF4728"/>
</dbReference>
<protein>
    <submittedName>
        <fullName evidence="3">Uncharacterized protein LOC125778640</fullName>
    </submittedName>
</protein>
<dbReference type="GeneID" id="125778640"/>
<keyword evidence="1" id="KW-0812">Transmembrane</keyword>
<proteinExistence type="predicted"/>